<evidence type="ECO:0000313" key="2">
    <source>
        <dbReference type="EMBL" id="KAF2396524.1"/>
    </source>
</evidence>
<organism evidence="2 3">
    <name type="scientific">Trichodelitschia bisporula</name>
    <dbReference type="NCBI Taxonomy" id="703511"/>
    <lineage>
        <taxon>Eukaryota</taxon>
        <taxon>Fungi</taxon>
        <taxon>Dikarya</taxon>
        <taxon>Ascomycota</taxon>
        <taxon>Pezizomycotina</taxon>
        <taxon>Dothideomycetes</taxon>
        <taxon>Dothideomycetes incertae sedis</taxon>
        <taxon>Phaeotrichales</taxon>
        <taxon>Phaeotrichaceae</taxon>
        <taxon>Trichodelitschia</taxon>
    </lineage>
</organism>
<dbReference type="EMBL" id="ML996706">
    <property type="protein sequence ID" value="KAF2396524.1"/>
    <property type="molecule type" value="Genomic_DNA"/>
</dbReference>
<keyword evidence="1" id="KW-1133">Transmembrane helix</keyword>
<evidence type="ECO:0000313" key="3">
    <source>
        <dbReference type="Proteomes" id="UP000799640"/>
    </source>
</evidence>
<feature type="transmembrane region" description="Helical" evidence="1">
    <location>
        <begin position="12"/>
        <end position="29"/>
    </location>
</feature>
<protein>
    <submittedName>
        <fullName evidence="2">Uncharacterized protein</fullName>
    </submittedName>
</protein>
<keyword evidence="1" id="KW-0472">Membrane</keyword>
<accession>A0A6G1HKU2</accession>
<dbReference type="AlphaFoldDB" id="A0A6G1HKU2"/>
<gene>
    <name evidence="2" type="ORF">EJ06DRAFT_559663</name>
</gene>
<name>A0A6G1HKU2_9PEZI</name>
<reference evidence="2" key="1">
    <citation type="journal article" date="2020" name="Stud. Mycol.">
        <title>101 Dothideomycetes genomes: a test case for predicting lifestyles and emergence of pathogens.</title>
        <authorList>
            <person name="Haridas S."/>
            <person name="Albert R."/>
            <person name="Binder M."/>
            <person name="Bloem J."/>
            <person name="Labutti K."/>
            <person name="Salamov A."/>
            <person name="Andreopoulos B."/>
            <person name="Baker S."/>
            <person name="Barry K."/>
            <person name="Bills G."/>
            <person name="Bluhm B."/>
            <person name="Cannon C."/>
            <person name="Castanera R."/>
            <person name="Culley D."/>
            <person name="Daum C."/>
            <person name="Ezra D."/>
            <person name="Gonzalez J."/>
            <person name="Henrissat B."/>
            <person name="Kuo A."/>
            <person name="Liang C."/>
            <person name="Lipzen A."/>
            <person name="Lutzoni F."/>
            <person name="Magnuson J."/>
            <person name="Mondo S."/>
            <person name="Nolan M."/>
            <person name="Ohm R."/>
            <person name="Pangilinan J."/>
            <person name="Park H.-J."/>
            <person name="Ramirez L."/>
            <person name="Alfaro M."/>
            <person name="Sun H."/>
            <person name="Tritt A."/>
            <person name="Yoshinaga Y."/>
            <person name="Zwiers L.-H."/>
            <person name="Turgeon B."/>
            <person name="Goodwin S."/>
            <person name="Spatafora J."/>
            <person name="Crous P."/>
            <person name="Grigoriev I."/>
        </authorList>
    </citation>
    <scope>NUCLEOTIDE SEQUENCE</scope>
    <source>
        <strain evidence="2">CBS 262.69</strain>
    </source>
</reference>
<dbReference type="OrthoDB" id="5412893at2759"/>
<proteinExistence type="predicted"/>
<sequence length="57" mass="6401">MASTFNFYFNRRNLAVFSLLTLGGSYFVLKSRTLAAKRRQRLEGDFHVDASRSGGGI</sequence>
<dbReference type="Proteomes" id="UP000799640">
    <property type="component" value="Unassembled WGS sequence"/>
</dbReference>
<keyword evidence="3" id="KW-1185">Reference proteome</keyword>
<evidence type="ECO:0000256" key="1">
    <source>
        <dbReference type="SAM" id="Phobius"/>
    </source>
</evidence>
<keyword evidence="1" id="KW-0812">Transmembrane</keyword>